<evidence type="ECO:0000313" key="3">
    <source>
        <dbReference type="EMBL" id="KAE8251621.1"/>
    </source>
</evidence>
<protein>
    <recommendedName>
        <fullName evidence="2">DUF6589 domain-containing protein</fullName>
    </recommendedName>
</protein>
<reference evidence="3" key="2">
    <citation type="journal article" date="2019" name="IMA Fungus">
        <title>Genome sequencing and comparison of five Tilletia species to identify candidate genes for the detection of regulated species infecting wheat.</title>
        <authorList>
            <person name="Nguyen H.D.T."/>
            <person name="Sultana T."/>
            <person name="Kesanakurti P."/>
            <person name="Hambleton S."/>
        </authorList>
    </citation>
    <scope>NUCLEOTIDE SEQUENCE</scope>
    <source>
        <strain evidence="3">DAOMC 236416</strain>
    </source>
</reference>
<name>A0A8T8T023_9BASI</name>
<reference evidence="3" key="1">
    <citation type="submission" date="2016-04" db="EMBL/GenBank/DDBJ databases">
        <authorList>
            <person name="Nguyen H.D."/>
            <person name="Samba Siva P."/>
            <person name="Cullis J."/>
            <person name="Levesque C.A."/>
            <person name="Hambleton S."/>
        </authorList>
    </citation>
    <scope>NUCLEOTIDE SEQUENCE</scope>
    <source>
        <strain evidence="3">DAOMC 236416</strain>
    </source>
</reference>
<dbReference type="Pfam" id="PF20231">
    <property type="entry name" value="DUF6589"/>
    <property type="match status" value="1"/>
</dbReference>
<feature type="compositionally biased region" description="Acidic residues" evidence="1">
    <location>
        <begin position="961"/>
        <end position="972"/>
    </location>
</feature>
<feature type="region of interest" description="Disordered" evidence="1">
    <location>
        <begin position="945"/>
        <end position="972"/>
    </location>
</feature>
<feature type="region of interest" description="Disordered" evidence="1">
    <location>
        <begin position="442"/>
        <end position="461"/>
    </location>
</feature>
<feature type="non-terminal residue" evidence="3">
    <location>
        <position position="1"/>
    </location>
</feature>
<accession>A0A8T8T023</accession>
<evidence type="ECO:0000259" key="2">
    <source>
        <dbReference type="Pfam" id="PF20231"/>
    </source>
</evidence>
<feature type="region of interest" description="Disordered" evidence="1">
    <location>
        <begin position="153"/>
        <end position="194"/>
    </location>
</feature>
<feature type="compositionally biased region" description="Polar residues" evidence="1">
    <location>
        <begin position="448"/>
        <end position="458"/>
    </location>
</feature>
<dbReference type="EMBL" id="LWDF02000238">
    <property type="protein sequence ID" value="KAE8251621.1"/>
    <property type="molecule type" value="Genomic_DNA"/>
</dbReference>
<feature type="domain" description="DUF6589" evidence="2">
    <location>
        <begin position="388"/>
        <end position="774"/>
    </location>
</feature>
<dbReference type="AlphaFoldDB" id="A0A8T8T023"/>
<evidence type="ECO:0000256" key="1">
    <source>
        <dbReference type="SAM" id="MobiDB-lite"/>
    </source>
</evidence>
<dbReference type="Proteomes" id="UP000077521">
    <property type="component" value="Unassembled WGS sequence"/>
</dbReference>
<keyword evidence="4" id="KW-1185">Reference proteome</keyword>
<comment type="caution">
    <text evidence="3">The sequence shown here is derived from an EMBL/GenBank/DDBJ whole genome shotgun (WGS) entry which is preliminary data.</text>
</comment>
<organism evidence="3 4">
    <name type="scientific">Tilletia indica</name>
    <dbReference type="NCBI Taxonomy" id="43049"/>
    <lineage>
        <taxon>Eukaryota</taxon>
        <taxon>Fungi</taxon>
        <taxon>Dikarya</taxon>
        <taxon>Basidiomycota</taxon>
        <taxon>Ustilaginomycotina</taxon>
        <taxon>Exobasidiomycetes</taxon>
        <taxon>Tilletiales</taxon>
        <taxon>Tilletiaceae</taxon>
        <taxon>Tilletia</taxon>
    </lineage>
</organism>
<gene>
    <name evidence="3" type="ORF">A4X13_0g3910</name>
</gene>
<feature type="compositionally biased region" description="Basic and acidic residues" evidence="1">
    <location>
        <begin position="945"/>
        <end position="954"/>
    </location>
</feature>
<proteinExistence type="predicted"/>
<dbReference type="InterPro" id="IPR046496">
    <property type="entry name" value="DUF6589"/>
</dbReference>
<sequence length="972" mass="108958">PQGRSVPVNRADKAAAGLRYLADLGLSFSDFVMEYLEGANPVLRRACSNWNHYDKSRIFGPSEVILAVFRSIKSHGGRDMLPYRSTMAAVLPILLEGVNEELGAAAKLPDLRSSSMFKTTDVDQVARIHSILVEELPLSVQLVDNLSGYQPDGELSSGDEEITGLADPQVDGQRPGYEAGVSREEDENSESPGRMQSNELVCVVVLSVILRARSQRINRLQALVGCLLRFHHAPKSVQTLMNRLFLSTSRVTSRRHLKTLNEKATEHAQELMRDSSRVKVFLFDNVDIYLRVRAQRVGAASQLINLTTRTLLRLPESFRSDEITRTKLSALSENRTLSLDEVHGNGSFFADATRLLIAQELWELYQDSGVGGRGRQQTFKLITGVVRRLQDAHRKDEIEAKRWGFAPLPLLEENEGSIEGTMAVIENTAQSLGILRETSADKEVEEMNQASETSSKDGSTLGLPLLEQTDVLGADGVMLATGDLKSHRNIEAGQNARKRHERIEDRMEYVRSVPAPWHLLLNWVWTIFKVHFSQSKVGFSASLERQRDALRRGKTALREDQPSFTEAWALIRHVFSAWTRILLTSAELQKKRRDIATWAPTNEAAVMEAVDDVWSAAFHESSIRQALMVGDEIGANARLLLRDVAFGLEWSQAMRVGDIGRMAEVRKFLMAGFAGAGRHQYAEACLDDIWAHKVLPKETWRTLEAARLVNRSGKRWGFIGADLYQEHLNKEVQRADTAHGAEFAIASLQETYSATAETARAMRVAHQSLLGAATSHRKNRSMYRRDIDRLSSLAEQDDLFVLTPNRSVKDQELSISTLPRLDETALTAAELLGNVAGLVKGQNVLESGWLYLVQQGLQRWEGRRGGMERYEAFLCGQNDVLEKVDEDEDMDLQSAEADGAALADIIEDTQLPTSAVHAYSNELEAGSGLEPDWVEAAERRMRERDWDRREEEISIAHMQAEEEDQEQREEDL</sequence>
<evidence type="ECO:0000313" key="4">
    <source>
        <dbReference type="Proteomes" id="UP000077521"/>
    </source>
</evidence>